<accession>A0A0B6Z952</accession>
<organism evidence="1">
    <name type="scientific">Arion vulgaris</name>
    <dbReference type="NCBI Taxonomy" id="1028688"/>
    <lineage>
        <taxon>Eukaryota</taxon>
        <taxon>Metazoa</taxon>
        <taxon>Spiralia</taxon>
        <taxon>Lophotrochozoa</taxon>
        <taxon>Mollusca</taxon>
        <taxon>Gastropoda</taxon>
        <taxon>Heterobranchia</taxon>
        <taxon>Euthyneura</taxon>
        <taxon>Panpulmonata</taxon>
        <taxon>Eupulmonata</taxon>
        <taxon>Stylommatophora</taxon>
        <taxon>Helicina</taxon>
        <taxon>Arionoidea</taxon>
        <taxon>Arionidae</taxon>
        <taxon>Arion</taxon>
    </lineage>
</organism>
<feature type="non-terminal residue" evidence="1">
    <location>
        <position position="1"/>
    </location>
</feature>
<protein>
    <submittedName>
        <fullName evidence="1">Uncharacterized protein</fullName>
    </submittedName>
</protein>
<reference evidence="1" key="1">
    <citation type="submission" date="2014-12" db="EMBL/GenBank/DDBJ databases">
        <title>Insight into the proteome of Arion vulgaris.</title>
        <authorList>
            <person name="Aradska J."/>
            <person name="Bulat T."/>
            <person name="Smidak R."/>
            <person name="Sarate P."/>
            <person name="Gangsoo J."/>
            <person name="Sialana F."/>
            <person name="Bilban M."/>
            <person name="Lubec G."/>
        </authorList>
    </citation>
    <scope>NUCLEOTIDE SEQUENCE</scope>
    <source>
        <tissue evidence="1">Skin</tissue>
    </source>
</reference>
<dbReference type="EMBL" id="HACG01017405">
    <property type="protein sequence ID" value="CEK64270.1"/>
    <property type="molecule type" value="Transcribed_RNA"/>
</dbReference>
<gene>
    <name evidence="1" type="primary">ORF51220</name>
</gene>
<evidence type="ECO:0000313" key="1">
    <source>
        <dbReference type="EMBL" id="CEK64270.1"/>
    </source>
</evidence>
<proteinExistence type="predicted"/>
<dbReference type="AlphaFoldDB" id="A0A0B6Z952"/>
<name>A0A0B6Z952_9EUPU</name>
<sequence>SSDLSAFGAALFVDVKRMLSDWAHGWWIRLYFILLRPMFKWVFRQVTGKCELLRITNEERDHVERVKRRTP</sequence>